<dbReference type="AlphaFoldDB" id="A0A6J1WZ42"/>
<feature type="transmembrane region" description="Helical" evidence="3">
    <location>
        <begin position="25"/>
        <end position="46"/>
    </location>
</feature>
<dbReference type="Gene3D" id="1.10.246.130">
    <property type="match status" value="1"/>
</dbReference>
<evidence type="ECO:0000256" key="1">
    <source>
        <dbReference type="PIRSR" id="PIRSR600101-1"/>
    </source>
</evidence>
<dbReference type="InterPro" id="IPR000101">
    <property type="entry name" value="GGT_peptidase"/>
</dbReference>
<dbReference type="KEGG" id="gmw:113520535"/>
<accession>A0A6J1WZ42</accession>
<evidence type="ECO:0000313" key="4">
    <source>
        <dbReference type="Proteomes" id="UP001652740"/>
    </source>
</evidence>
<dbReference type="Pfam" id="PF01019">
    <property type="entry name" value="G_glu_transpept"/>
    <property type="match status" value="1"/>
</dbReference>
<dbReference type="FunCoup" id="A0A6J1WZ42">
    <property type="interactions" value="94"/>
</dbReference>
<keyword evidence="3" id="KW-0472">Membrane</keyword>
<dbReference type="GO" id="GO:0005886">
    <property type="term" value="C:plasma membrane"/>
    <property type="evidence" value="ECO:0007669"/>
    <property type="project" value="TreeGrafter"/>
</dbReference>
<reference evidence="5" key="1">
    <citation type="submission" date="2025-08" db="UniProtKB">
        <authorList>
            <consortium name="RefSeq"/>
        </authorList>
    </citation>
    <scope>IDENTIFICATION</scope>
    <source>
        <tissue evidence="5">Whole larvae</tissue>
    </source>
</reference>
<keyword evidence="3" id="KW-0812">Transmembrane</keyword>
<dbReference type="Proteomes" id="UP001652740">
    <property type="component" value="Unplaced"/>
</dbReference>
<evidence type="ECO:0000256" key="3">
    <source>
        <dbReference type="SAM" id="Phobius"/>
    </source>
</evidence>
<sequence length="594" mass="65294">MPQLPTERSDVNLRNMIIILRSRRFCLVGSVLVALLAGVLVAVLVLQPWAGHDHPRFPHATVAANGYECASIGREILEKNGSAVDAAIATLFCEGVACAQCMGLGGGFLATVYDATTGQVQVLNARERAPMNAHRDMFENASSTVGGLAIAVPGELRGYGELHRRYGRLPWADLVRPTADLCRRGHHINEYMARVLRTYSDRIKAEPSMREVYVNPETGEVWKEGDIVPLLTLAKTLDIISEEGPEAIHNGTLTALFVQDIQAHGGIVTEEDLRNYRVEWQKPIEVPLTDHHTLYTAPLPGTGSVLAFMLNMLRGWVEDGTEAPPGSNLYWHRVVETFKYAYAKRTGLGDPSRYNITYNIAELERNLSNPSWAAAYRDLVDDDKTFNDWKHYGATFAGADDHGTAQIVVIAPDGSAVSATSTINYIWGCQRRSSKLGIMLNNEMDDFAIPNRESSYGLPPSPANMVEPGLQPLSSMVPSIVLRNKTVQLVIGAAGGTKITTQVALAVRNTILEGRDLPETMQRPRLHHQLMPMEIEHEYDFSQSIIRSLQEKGHATTELGRTAGFAAMVAAGRDADGYLVPQTDRRRVGSIDGF</sequence>
<feature type="binding site" evidence="2">
    <location>
        <begin position="474"/>
        <end position="475"/>
    </location>
    <ligand>
        <name>L-glutamate</name>
        <dbReference type="ChEBI" id="CHEBI:29985"/>
    </ligand>
</feature>
<dbReference type="GO" id="GO:0006751">
    <property type="term" value="P:glutathione catabolic process"/>
    <property type="evidence" value="ECO:0007669"/>
    <property type="project" value="InterPro"/>
</dbReference>
<feature type="binding site" evidence="2">
    <location>
        <position position="126"/>
    </location>
    <ligand>
        <name>L-glutamate</name>
        <dbReference type="ChEBI" id="CHEBI:29985"/>
    </ligand>
</feature>
<keyword evidence="3" id="KW-1133">Transmembrane helix</keyword>
<dbReference type="InterPro" id="IPR043138">
    <property type="entry name" value="GGT_lsub"/>
</dbReference>
<organism evidence="4 5">
    <name type="scientific">Galleria mellonella</name>
    <name type="common">Greater wax moth</name>
    <dbReference type="NCBI Taxonomy" id="7137"/>
    <lineage>
        <taxon>Eukaryota</taxon>
        <taxon>Metazoa</taxon>
        <taxon>Ecdysozoa</taxon>
        <taxon>Arthropoda</taxon>
        <taxon>Hexapoda</taxon>
        <taxon>Insecta</taxon>
        <taxon>Pterygota</taxon>
        <taxon>Neoptera</taxon>
        <taxon>Endopterygota</taxon>
        <taxon>Lepidoptera</taxon>
        <taxon>Glossata</taxon>
        <taxon>Ditrysia</taxon>
        <taxon>Pyraloidea</taxon>
        <taxon>Pyralidae</taxon>
        <taxon>Galleriinae</taxon>
        <taxon>Galleria</taxon>
    </lineage>
</organism>
<proteinExistence type="predicted"/>
<evidence type="ECO:0000256" key="2">
    <source>
        <dbReference type="PIRSR" id="PIRSR600101-2"/>
    </source>
</evidence>
<dbReference type="GeneID" id="113520535"/>
<dbReference type="GO" id="GO:0036374">
    <property type="term" value="F:glutathione hydrolase activity"/>
    <property type="evidence" value="ECO:0007669"/>
    <property type="project" value="InterPro"/>
</dbReference>
<name>A0A6J1WZ42_GALME</name>
<dbReference type="SUPFAM" id="SSF56235">
    <property type="entry name" value="N-terminal nucleophile aminohydrolases (Ntn hydrolases)"/>
    <property type="match status" value="1"/>
</dbReference>
<dbReference type="InterPro" id="IPR043137">
    <property type="entry name" value="GGT_ssub_C"/>
</dbReference>
<evidence type="ECO:0000313" key="5">
    <source>
        <dbReference type="RefSeq" id="XP_026761693.2"/>
    </source>
</evidence>
<gene>
    <name evidence="5" type="primary">LOC113520535</name>
</gene>
<dbReference type="InParanoid" id="A0A6J1WZ42"/>
<dbReference type="Gene3D" id="3.60.20.40">
    <property type="match status" value="1"/>
</dbReference>
<feature type="binding site" evidence="2">
    <location>
        <position position="496"/>
    </location>
    <ligand>
        <name>L-glutamate</name>
        <dbReference type="ChEBI" id="CHEBI:29985"/>
    </ligand>
</feature>
<dbReference type="PANTHER" id="PTHR11686:SF72">
    <property type="entry name" value="GAMMA-GLUTAMYL TRANSPEPTIDASE, ISOFORM A"/>
    <property type="match status" value="1"/>
</dbReference>
<dbReference type="PANTHER" id="PTHR11686">
    <property type="entry name" value="GAMMA GLUTAMYL TRANSPEPTIDASE"/>
    <property type="match status" value="1"/>
</dbReference>
<dbReference type="RefSeq" id="XP_026761693.2">
    <property type="nucleotide sequence ID" value="XM_026905892.3"/>
</dbReference>
<dbReference type="PRINTS" id="PR01210">
    <property type="entry name" value="GGTRANSPTASE"/>
</dbReference>
<feature type="binding site" evidence="2">
    <location>
        <begin position="422"/>
        <end position="424"/>
    </location>
    <ligand>
        <name>L-glutamate</name>
        <dbReference type="ChEBI" id="CHEBI:29985"/>
    </ligand>
</feature>
<feature type="active site" description="Nucleophile" evidence="1">
    <location>
        <position position="404"/>
    </location>
</feature>
<feature type="binding site" evidence="2">
    <location>
        <position position="446"/>
    </location>
    <ligand>
        <name>L-glutamate</name>
        <dbReference type="ChEBI" id="CHEBI:29985"/>
    </ligand>
</feature>
<dbReference type="InterPro" id="IPR029055">
    <property type="entry name" value="Ntn_hydrolases_N"/>
</dbReference>
<keyword evidence="4" id="KW-1185">Reference proteome</keyword>
<protein>
    <submittedName>
        <fullName evidence="5">Glutathione hydrolase 1 proenzyme-like isoform X1</fullName>
    </submittedName>
</protein>